<proteinExistence type="predicted"/>
<accession>A0ABW4U1A1</accession>
<dbReference type="RefSeq" id="WP_380930396.1">
    <property type="nucleotide sequence ID" value="NZ_JBHUGS010000003.1"/>
</dbReference>
<protein>
    <submittedName>
        <fullName evidence="2">Uncharacterized protein</fullName>
    </submittedName>
</protein>
<feature type="region of interest" description="Disordered" evidence="1">
    <location>
        <begin position="1"/>
        <end position="34"/>
    </location>
</feature>
<gene>
    <name evidence="2" type="ORF">ACFSGX_12605</name>
</gene>
<dbReference type="Proteomes" id="UP001597400">
    <property type="component" value="Unassembled WGS sequence"/>
</dbReference>
<comment type="caution">
    <text evidence="2">The sequence shown here is derived from an EMBL/GenBank/DDBJ whole genome shotgun (WGS) entry which is preliminary data.</text>
</comment>
<feature type="compositionally biased region" description="Low complexity" evidence="1">
    <location>
        <begin position="15"/>
        <end position="26"/>
    </location>
</feature>
<dbReference type="EMBL" id="JBHUGS010000003">
    <property type="protein sequence ID" value="MFD1951607.1"/>
    <property type="molecule type" value="Genomic_DNA"/>
</dbReference>
<evidence type="ECO:0000256" key="1">
    <source>
        <dbReference type="SAM" id="MobiDB-lite"/>
    </source>
</evidence>
<name>A0ABW4U1A1_9SPHN</name>
<evidence type="ECO:0000313" key="2">
    <source>
        <dbReference type="EMBL" id="MFD1951607.1"/>
    </source>
</evidence>
<sequence length="152" mass="16094">MSEDRTDGADDRAAQDAAASGAPTDAVQGAGPGASRRRMLMMGAAGASMVVTIRPALAQTATSVLTCQIPVPQPRQSGGWLMADGTVVPPYTRNAVRPPSQPLKGQEIREALLQGRLYPGTTREQTQAYTAYMLRLQNGQSGFTCFVSIRAK</sequence>
<dbReference type="InterPro" id="IPR006311">
    <property type="entry name" value="TAT_signal"/>
</dbReference>
<organism evidence="2 3">
    <name type="scientific">Sphingomonas arantia</name>
    <dbReference type="NCBI Taxonomy" id="1460676"/>
    <lineage>
        <taxon>Bacteria</taxon>
        <taxon>Pseudomonadati</taxon>
        <taxon>Pseudomonadota</taxon>
        <taxon>Alphaproteobacteria</taxon>
        <taxon>Sphingomonadales</taxon>
        <taxon>Sphingomonadaceae</taxon>
        <taxon>Sphingomonas</taxon>
    </lineage>
</organism>
<keyword evidence="3" id="KW-1185">Reference proteome</keyword>
<reference evidence="3" key="1">
    <citation type="journal article" date="2019" name="Int. J. Syst. Evol. Microbiol.">
        <title>The Global Catalogue of Microorganisms (GCM) 10K type strain sequencing project: providing services to taxonomists for standard genome sequencing and annotation.</title>
        <authorList>
            <consortium name="The Broad Institute Genomics Platform"/>
            <consortium name="The Broad Institute Genome Sequencing Center for Infectious Disease"/>
            <person name="Wu L."/>
            <person name="Ma J."/>
        </authorList>
    </citation>
    <scope>NUCLEOTIDE SEQUENCE [LARGE SCALE GENOMIC DNA]</scope>
    <source>
        <strain evidence="3">CGMCC 1.12702</strain>
    </source>
</reference>
<dbReference type="PROSITE" id="PS51318">
    <property type="entry name" value="TAT"/>
    <property type="match status" value="1"/>
</dbReference>
<evidence type="ECO:0000313" key="3">
    <source>
        <dbReference type="Proteomes" id="UP001597400"/>
    </source>
</evidence>
<feature type="compositionally biased region" description="Basic and acidic residues" evidence="1">
    <location>
        <begin position="1"/>
        <end position="14"/>
    </location>
</feature>